<dbReference type="EMBL" id="JANIBJ010000028">
    <property type="protein sequence ID" value="MCQ8105326.1"/>
    <property type="molecule type" value="Genomic_DNA"/>
</dbReference>
<name>A0ABT1TIM4_9GAMM</name>
<gene>
    <name evidence="1" type="ORF">NP590_14520</name>
</gene>
<dbReference type="Proteomes" id="UP001524499">
    <property type="component" value="Unassembled WGS sequence"/>
</dbReference>
<evidence type="ECO:0000313" key="2">
    <source>
        <dbReference type="Proteomes" id="UP001524499"/>
    </source>
</evidence>
<reference evidence="1 2" key="1">
    <citation type="submission" date="2022-07" db="EMBL/GenBank/DDBJ databases">
        <title>Methylomonas rivi sp. nov., Methylomonas rosea sp. nov., Methylomonas aureus sp. nov. and Methylomonas subterranea sp. nov., four novel methanotrophs isolated from a freshwater creek and the deep terrestrial subsurface.</title>
        <authorList>
            <person name="Abin C."/>
            <person name="Sankaranarayanan K."/>
            <person name="Garner C."/>
            <person name="Sindelar R."/>
            <person name="Kotary K."/>
            <person name="Garner R."/>
            <person name="Barclay S."/>
            <person name="Lawson P."/>
            <person name="Krumholz L."/>
        </authorList>
    </citation>
    <scope>NUCLEOTIDE SEQUENCE [LARGE SCALE GENOMIC DNA]</scope>
    <source>
        <strain evidence="1 2">SURF-2</strain>
    </source>
</reference>
<comment type="caution">
    <text evidence="1">The sequence shown here is derived from an EMBL/GenBank/DDBJ whole genome shotgun (WGS) entry which is preliminary data.</text>
</comment>
<organism evidence="1 2">
    <name type="scientific">Methylomonas subterranea</name>
    <dbReference type="NCBI Taxonomy" id="2952225"/>
    <lineage>
        <taxon>Bacteria</taxon>
        <taxon>Pseudomonadati</taxon>
        <taxon>Pseudomonadota</taxon>
        <taxon>Gammaproteobacteria</taxon>
        <taxon>Methylococcales</taxon>
        <taxon>Methylococcaceae</taxon>
        <taxon>Methylomonas</taxon>
    </lineage>
</organism>
<keyword evidence="2" id="KW-1185">Reference proteome</keyword>
<dbReference type="RefSeq" id="WP_256603266.1">
    <property type="nucleotide sequence ID" value="NZ_JANIBJ010000028.1"/>
</dbReference>
<accession>A0ABT1TIM4</accession>
<sequence length="81" mass="8985">MHDVVENAPGLRKVPLGTDGVGIKPEFKNLLPDSAFETLRVIVFAIPAARGQFPPPLLGITVAERLFGLNHCFVFCHERFR</sequence>
<protein>
    <submittedName>
        <fullName evidence="1">Uncharacterized protein</fullName>
    </submittedName>
</protein>
<evidence type="ECO:0000313" key="1">
    <source>
        <dbReference type="EMBL" id="MCQ8105326.1"/>
    </source>
</evidence>
<proteinExistence type="predicted"/>